<feature type="compositionally biased region" description="Low complexity" evidence="3">
    <location>
        <begin position="490"/>
        <end position="522"/>
    </location>
</feature>
<feature type="compositionally biased region" description="Low complexity" evidence="3">
    <location>
        <begin position="245"/>
        <end position="257"/>
    </location>
</feature>
<feature type="domain" description="Mediator complex subunit 15 KIX" evidence="4">
    <location>
        <begin position="37"/>
        <end position="116"/>
    </location>
</feature>
<dbReference type="InterPro" id="IPR036546">
    <property type="entry name" value="MED15_KIX"/>
</dbReference>
<dbReference type="Pfam" id="PF16987">
    <property type="entry name" value="KIX_2"/>
    <property type="match status" value="1"/>
</dbReference>
<feature type="region of interest" description="Disordered" evidence="3">
    <location>
        <begin position="922"/>
        <end position="969"/>
    </location>
</feature>
<keyword evidence="6" id="KW-1185">Reference proteome</keyword>
<gene>
    <name evidence="5" type="ORF">DM860_016035</name>
</gene>
<name>A0A328DND9_9ASTE</name>
<feature type="compositionally biased region" description="Polar residues" evidence="3">
    <location>
        <begin position="768"/>
        <end position="780"/>
    </location>
</feature>
<dbReference type="GO" id="GO:0005634">
    <property type="term" value="C:nucleus"/>
    <property type="evidence" value="ECO:0007669"/>
    <property type="project" value="UniProtKB-SubCell"/>
</dbReference>
<evidence type="ECO:0000313" key="5">
    <source>
        <dbReference type="EMBL" id="RAL45543.1"/>
    </source>
</evidence>
<protein>
    <recommendedName>
        <fullName evidence="4">Mediator complex subunit 15 KIX domain-containing protein</fullName>
    </recommendedName>
</protein>
<feature type="region of interest" description="Disordered" evidence="3">
    <location>
        <begin position="865"/>
        <end position="905"/>
    </location>
</feature>
<feature type="region of interest" description="Disordered" evidence="3">
    <location>
        <begin position="110"/>
        <end position="136"/>
    </location>
</feature>
<evidence type="ECO:0000256" key="2">
    <source>
        <dbReference type="ARBA" id="ARBA00023242"/>
    </source>
</evidence>
<dbReference type="GO" id="GO:0003713">
    <property type="term" value="F:transcription coactivator activity"/>
    <property type="evidence" value="ECO:0007669"/>
    <property type="project" value="InterPro"/>
</dbReference>
<evidence type="ECO:0000313" key="6">
    <source>
        <dbReference type="Proteomes" id="UP000249390"/>
    </source>
</evidence>
<organism evidence="5 6">
    <name type="scientific">Cuscuta australis</name>
    <dbReference type="NCBI Taxonomy" id="267555"/>
    <lineage>
        <taxon>Eukaryota</taxon>
        <taxon>Viridiplantae</taxon>
        <taxon>Streptophyta</taxon>
        <taxon>Embryophyta</taxon>
        <taxon>Tracheophyta</taxon>
        <taxon>Spermatophyta</taxon>
        <taxon>Magnoliopsida</taxon>
        <taxon>eudicotyledons</taxon>
        <taxon>Gunneridae</taxon>
        <taxon>Pentapetalae</taxon>
        <taxon>asterids</taxon>
        <taxon>lamiids</taxon>
        <taxon>Solanales</taxon>
        <taxon>Convolvulaceae</taxon>
        <taxon>Cuscuteae</taxon>
        <taxon>Cuscuta</taxon>
        <taxon>Cuscuta subgen. Grammica</taxon>
        <taxon>Cuscuta sect. Cleistogrammica</taxon>
    </lineage>
</organism>
<feature type="region of interest" description="Disordered" evidence="3">
    <location>
        <begin position="490"/>
        <end position="525"/>
    </location>
</feature>
<dbReference type="InterPro" id="IPR036529">
    <property type="entry name" value="KIX_dom_sf"/>
</dbReference>
<comment type="subcellular location">
    <subcellularLocation>
        <location evidence="1">Nucleus</location>
    </subcellularLocation>
</comment>
<dbReference type="InterPro" id="IPR044661">
    <property type="entry name" value="MED15a/b/c-like"/>
</dbReference>
<dbReference type="PANTHER" id="PTHR33137">
    <property type="entry name" value="MEDIATOR OF RNA POLYMERASE II TRANSCRIPTION SUBUNIT 15A-RELATED"/>
    <property type="match status" value="1"/>
</dbReference>
<dbReference type="FunFam" id="1.10.246.20:FF:000003">
    <property type="entry name" value="Mediator of RNA polymerase II transcription subunit 15a"/>
    <property type="match status" value="1"/>
</dbReference>
<reference evidence="5 6" key="1">
    <citation type="submission" date="2018-06" db="EMBL/GenBank/DDBJ databases">
        <title>The Genome of Cuscuta australis (Dodder) Provides Insight into the Evolution of Plant Parasitism.</title>
        <authorList>
            <person name="Liu H."/>
        </authorList>
    </citation>
    <scope>NUCLEOTIDE SEQUENCE [LARGE SCALE GENOMIC DNA]</scope>
    <source>
        <strain evidence="6">cv. Yunnan</strain>
        <tissue evidence="5">Vines</tissue>
    </source>
</reference>
<evidence type="ECO:0000256" key="3">
    <source>
        <dbReference type="SAM" id="MobiDB-lite"/>
    </source>
</evidence>
<proteinExistence type="predicted"/>
<dbReference type="GO" id="GO:0031490">
    <property type="term" value="F:chromatin DNA binding"/>
    <property type="evidence" value="ECO:0007669"/>
    <property type="project" value="InterPro"/>
</dbReference>
<dbReference type="Proteomes" id="UP000249390">
    <property type="component" value="Unassembled WGS sequence"/>
</dbReference>
<feature type="region of interest" description="Disordered" evidence="3">
    <location>
        <begin position="735"/>
        <end position="763"/>
    </location>
</feature>
<feature type="compositionally biased region" description="Low complexity" evidence="3">
    <location>
        <begin position="17"/>
        <end position="34"/>
    </location>
</feature>
<feature type="region of interest" description="Disordered" evidence="3">
    <location>
        <begin position="1"/>
        <end position="40"/>
    </location>
</feature>
<feature type="compositionally biased region" description="Polar residues" evidence="3">
    <location>
        <begin position="922"/>
        <end position="940"/>
    </location>
</feature>
<sequence>MDANSWRAAQPLAQPQGGEAAGIAASGAAPASGSMETGDWRAQLPHDSRQRIVSKIMDTLKKHLPFSGQEGLQELKKIAVRFEEKIYAAAINQADYLRKISLKMLSMETKSSNPLANPPQANAANISQTPQGTGSHAMQLQVNNQAQPLSVPMVSNQSQARQQLLSQNIQNTITSAGMQNSVNLVSALPSAGNSTQINIPNAASQNSNLQNVQGIPIATQNSVGNTLGHSNMIVNSIRQIQERQQQVVSQQQQQQSQTPNTHIYQQQLHRPVLKPKFQSQVQHPQEQQQQPNIQQQVQSFQQQTQSQSSQQVALQPSTAHSTLSNLQQNQQSSIQQQSQSMIQQLSQSVLRQHQQQGSVLQSQQQQPQQQQQNLIGQQQNIANIQQNQPIGQQNMSDMQHQQTRLTTQQNSYSSVQQQQLVNQQINVPSIHQQQIGTQGNVAGLSHQKLAGDQSSNSGLTTNQHAIQMSQQSKVQVQQQMLPSATLLPAQGLQSQSQQQMMPQNQSQPGPLQPPFGLQQQQPNTLQREMQHRLQNPNPILQQQNLSDQQKQIFQPQRATPDASSTSLDSTAQTGNTNFGDWQEEAYQKIKSMKDMYFMDLSELYHKIAGKLAQHDSLPQHPKNDQIEKLKMFKVMVERLLHMLRFNKNDIQPQHKEKLSYIERQIIYFLNSNRTRKPQPPQAFDGQINLQAQSVNLQGTMATMQHNSLNNMQHNPMSSLSAVPNSQQSMISTIQPGASIDMGHGSSLGPLQQVSSGALQQTQINGPQQMNISSFSSQGGPNSLQSNLQQNSNMLQHPKQHEQQMLQNQQLRQQFQQRQIQQQILQQQQQFKQGQAPSAAHSMSQLHQLVDTNDIRTRQHIGSIKSGGFQQHQPLGPPRVALHHPQLKPSISSPQVHQTSSPQLAQHLSPQFDQQNALVSHTKTGTPLQSASSPFVQSPSTPLAPSPMPGDSEKVSLGAPSLLGPGNVGIQQTTSVSAQSLAIDTPGISTSPLLPEIYSLDGTHTNVSTSISGKSTIEQPLERLVNAVRKVSAKALNSSVSDISSVISMMDRIAGSAPGNGSRAAVGEDLVAMTKCRLQARNFFLQDGPTGTKRMKCYTASNVVSSSGNLNDGFALWNCSEVSDLESTATSSINKLKINHALIEEIRAINQQLIDTVVEISDEAINPSVLTAATAATDGSEGTIVRCSFMAVALSPNLKSQCSLAQMSPIQSLRLLVPANYPNCSPIFMDSFPVEVSKEYECVSDKIRSRLFTSLRSLSQPVSLGDIARTWDFCTRAVISEYAQQSGGGSFSSKYGTWEDTMATAA</sequence>
<keyword evidence="2" id="KW-0539">Nucleus</keyword>
<feature type="compositionally biased region" description="Polar residues" evidence="3">
    <location>
        <begin position="748"/>
        <end position="763"/>
    </location>
</feature>
<comment type="caution">
    <text evidence="5">The sequence shown here is derived from an EMBL/GenBank/DDBJ whole genome shotgun (WGS) entry which is preliminary data.</text>
</comment>
<evidence type="ECO:0000259" key="4">
    <source>
        <dbReference type="Pfam" id="PF16987"/>
    </source>
</evidence>
<evidence type="ECO:0000256" key="1">
    <source>
        <dbReference type="ARBA" id="ARBA00004123"/>
    </source>
</evidence>
<dbReference type="PANTHER" id="PTHR33137:SF4">
    <property type="entry name" value="MEDIATOR OF RNA POLYMERASE II TRANSCRIPTION SUBUNIT 15A-RELATED"/>
    <property type="match status" value="1"/>
</dbReference>
<dbReference type="Gene3D" id="1.10.246.20">
    <property type="entry name" value="Coactivator CBP, KIX domain"/>
    <property type="match status" value="1"/>
</dbReference>
<accession>A0A328DND9</accession>
<feature type="compositionally biased region" description="Low complexity" evidence="3">
    <location>
        <begin position="278"/>
        <end position="317"/>
    </location>
</feature>
<feature type="region of interest" description="Disordered" evidence="3">
    <location>
        <begin position="768"/>
        <end position="787"/>
    </location>
</feature>
<dbReference type="EMBL" id="NQVE01000131">
    <property type="protein sequence ID" value="RAL45543.1"/>
    <property type="molecule type" value="Genomic_DNA"/>
</dbReference>
<feature type="region of interest" description="Disordered" evidence="3">
    <location>
        <begin position="277"/>
        <end position="332"/>
    </location>
</feature>
<feature type="compositionally biased region" description="Polar residues" evidence="3">
    <location>
        <begin position="552"/>
        <end position="578"/>
    </location>
</feature>
<feature type="compositionally biased region" description="Low complexity" evidence="3">
    <location>
        <begin position="113"/>
        <end position="125"/>
    </location>
</feature>
<feature type="compositionally biased region" description="Polar residues" evidence="3">
    <location>
        <begin position="126"/>
        <end position="136"/>
    </location>
</feature>
<feature type="region of interest" description="Disordered" evidence="3">
    <location>
        <begin position="245"/>
        <end position="264"/>
    </location>
</feature>
<feature type="region of interest" description="Disordered" evidence="3">
    <location>
        <begin position="545"/>
        <end position="578"/>
    </location>
</feature>
<feature type="compositionally biased region" description="Polar residues" evidence="3">
    <location>
        <begin position="888"/>
        <end position="905"/>
    </location>
</feature>